<dbReference type="SUPFAM" id="SSF48452">
    <property type="entry name" value="TPR-like"/>
    <property type="match status" value="1"/>
</dbReference>
<evidence type="ECO:0000256" key="3">
    <source>
        <dbReference type="ARBA" id="ARBA00023602"/>
    </source>
</evidence>
<dbReference type="AlphaFoldDB" id="A0AAE2D834"/>
<comment type="similarity">
    <text evidence="3">Belongs to the TTC4 family.</text>
</comment>
<accession>A0AAE2D834</accession>
<evidence type="ECO:0000259" key="4">
    <source>
        <dbReference type="Pfam" id="PF18972"/>
    </source>
</evidence>
<dbReference type="GO" id="GO:0051879">
    <property type="term" value="F:Hsp90 protein binding"/>
    <property type="evidence" value="ECO:0007669"/>
    <property type="project" value="InterPro"/>
</dbReference>
<dbReference type="PANTHER" id="PTHR46035">
    <property type="entry name" value="TETRATRICOPEPTIDE REPEAT PROTEIN 4"/>
    <property type="match status" value="1"/>
</dbReference>
<evidence type="ECO:0000313" key="5">
    <source>
        <dbReference type="EMBL" id="KAK4474597.1"/>
    </source>
</evidence>
<keyword evidence="1" id="KW-0677">Repeat</keyword>
<dbReference type="SMART" id="SM00028">
    <property type="entry name" value="TPR"/>
    <property type="match status" value="2"/>
</dbReference>
<sequence>MSVTKNSPSGKESSNDGADWDDILNHPAFATEINPALGLHPATVALQALKYESDDPDANALSYKDEGNYYYKRKELSKAMTSYTAGLRAKSSDSKLNSILYANRALCHFYLRNYRSCIRDCKSAVTLSPDYTKAYIKGIEACLALSKFDEALELSSAGLTMLPSSSELLDAQYRILRKQMEISKEIEHKSKVDCKEENDIGVDYEILKSRGIIVNLTSDPIDMPETSCSKFYVDSSGEFHWPILFMYPEFGQTDFLRDVIESSTISDCLKILFDVNQPPPSWDPDHLYSCEDDAIEVYFKHDKMKKFTVCSPKLTVKRLTKLNGFSVCRDLLIILYIVSKRSVHFYTNWKDEVT</sequence>
<feature type="domain" description="Cns1/TTC4 wheel" evidence="4">
    <location>
        <begin position="235"/>
        <end position="343"/>
    </location>
</feature>
<name>A0AAE2D834_SCHME</name>
<reference evidence="5" key="1">
    <citation type="submission" date="2022-04" db="EMBL/GenBank/DDBJ databases">
        <authorList>
            <person name="Xu L."/>
            <person name="Lv Z."/>
        </authorList>
    </citation>
    <scope>NUCLEOTIDE SEQUENCE</scope>
    <source>
        <strain evidence="5">LV_2022a</strain>
    </source>
</reference>
<keyword evidence="2" id="KW-0802">TPR repeat</keyword>
<dbReference type="GO" id="GO:0006457">
    <property type="term" value="P:protein folding"/>
    <property type="evidence" value="ECO:0007669"/>
    <property type="project" value="TreeGrafter"/>
</dbReference>
<comment type="caution">
    <text evidence="5">The sequence shown here is derived from an EMBL/GenBank/DDBJ whole genome shotgun (WGS) entry which is preliminary data.</text>
</comment>
<evidence type="ECO:0000256" key="1">
    <source>
        <dbReference type="ARBA" id="ARBA00022737"/>
    </source>
</evidence>
<dbReference type="GO" id="GO:0005829">
    <property type="term" value="C:cytosol"/>
    <property type="evidence" value="ECO:0007669"/>
    <property type="project" value="TreeGrafter"/>
</dbReference>
<dbReference type="GO" id="GO:0030544">
    <property type="term" value="F:Hsp70 protein binding"/>
    <property type="evidence" value="ECO:0007669"/>
    <property type="project" value="TreeGrafter"/>
</dbReference>
<dbReference type="EMBL" id="JALJAT010000001">
    <property type="protein sequence ID" value="KAK4474597.1"/>
    <property type="molecule type" value="Genomic_DNA"/>
</dbReference>
<evidence type="ECO:0000313" key="6">
    <source>
        <dbReference type="Proteomes" id="UP001292079"/>
    </source>
</evidence>
<dbReference type="GO" id="GO:0005634">
    <property type="term" value="C:nucleus"/>
    <property type="evidence" value="ECO:0007669"/>
    <property type="project" value="TreeGrafter"/>
</dbReference>
<dbReference type="CDD" id="cd21377">
    <property type="entry name" value="CTWD_Cns1-like"/>
    <property type="match status" value="1"/>
</dbReference>
<dbReference type="PANTHER" id="PTHR46035:SF1">
    <property type="entry name" value="TETRATRICOPEPTIDE REPEAT PROTEIN 4"/>
    <property type="match status" value="1"/>
</dbReference>
<dbReference type="Proteomes" id="UP001292079">
    <property type="component" value="Unassembled WGS sequence"/>
</dbReference>
<proteinExistence type="inferred from homology"/>
<dbReference type="Gene3D" id="1.25.40.10">
    <property type="entry name" value="Tetratricopeptide repeat domain"/>
    <property type="match status" value="1"/>
</dbReference>
<evidence type="ECO:0000256" key="2">
    <source>
        <dbReference type="ARBA" id="ARBA00022803"/>
    </source>
</evidence>
<dbReference type="Pfam" id="PF18972">
    <property type="entry name" value="Wheel"/>
    <property type="match status" value="1"/>
</dbReference>
<organism evidence="5 6">
    <name type="scientific">Schistosoma mekongi</name>
    <name type="common">Parasitic worm</name>
    <dbReference type="NCBI Taxonomy" id="38744"/>
    <lineage>
        <taxon>Eukaryota</taxon>
        <taxon>Metazoa</taxon>
        <taxon>Spiralia</taxon>
        <taxon>Lophotrochozoa</taxon>
        <taxon>Platyhelminthes</taxon>
        <taxon>Trematoda</taxon>
        <taxon>Digenea</taxon>
        <taxon>Strigeidida</taxon>
        <taxon>Schistosomatoidea</taxon>
        <taxon>Schistosomatidae</taxon>
        <taxon>Schistosoma</taxon>
    </lineage>
</organism>
<dbReference type="InterPro" id="IPR044059">
    <property type="entry name" value="Csn1/TTC4_wheel"/>
</dbReference>
<gene>
    <name evidence="5" type="ORF">MN116_001736</name>
</gene>
<reference evidence="5" key="2">
    <citation type="journal article" date="2023" name="Infect Dis Poverty">
        <title>Chromosome-scale genome of the human blood fluke Schistosoma mekongi and its implications for public health.</title>
        <authorList>
            <person name="Zhou M."/>
            <person name="Xu L."/>
            <person name="Xu D."/>
            <person name="Chen W."/>
            <person name="Khan J."/>
            <person name="Hu Y."/>
            <person name="Huang H."/>
            <person name="Wei H."/>
            <person name="Zhang Y."/>
            <person name="Chusongsang P."/>
            <person name="Tanasarnprasert K."/>
            <person name="Hu X."/>
            <person name="Limpanont Y."/>
            <person name="Lv Z."/>
        </authorList>
    </citation>
    <scope>NUCLEOTIDE SEQUENCE</scope>
    <source>
        <strain evidence="5">LV_2022a</strain>
    </source>
</reference>
<keyword evidence="6" id="KW-1185">Reference proteome</keyword>
<protein>
    <recommendedName>
        <fullName evidence="4">Cns1/TTC4 wheel domain-containing protein</fullName>
    </recommendedName>
</protein>
<dbReference type="InterPro" id="IPR011990">
    <property type="entry name" value="TPR-like_helical_dom_sf"/>
</dbReference>
<dbReference type="InterPro" id="IPR019734">
    <property type="entry name" value="TPR_rpt"/>
</dbReference>